<feature type="non-terminal residue" evidence="1">
    <location>
        <position position="1"/>
    </location>
</feature>
<gene>
    <name evidence="1" type="ORF">PENTCL1PPCAC_3629</name>
</gene>
<reference evidence="1" key="1">
    <citation type="submission" date="2023-10" db="EMBL/GenBank/DDBJ databases">
        <title>Genome assembly of Pristionchus species.</title>
        <authorList>
            <person name="Yoshida K."/>
            <person name="Sommer R.J."/>
        </authorList>
    </citation>
    <scope>NUCLEOTIDE SEQUENCE</scope>
    <source>
        <strain evidence="1">RS0144</strain>
    </source>
</reference>
<name>A0AAV5SF34_9BILA</name>
<proteinExistence type="predicted"/>
<feature type="non-terminal residue" evidence="1">
    <location>
        <position position="142"/>
    </location>
</feature>
<comment type="caution">
    <text evidence="1">The sequence shown here is derived from an EMBL/GenBank/DDBJ whole genome shotgun (WGS) entry which is preliminary data.</text>
</comment>
<evidence type="ECO:0000313" key="1">
    <source>
        <dbReference type="EMBL" id="GMS81454.1"/>
    </source>
</evidence>
<protein>
    <submittedName>
        <fullName evidence="1">Uncharacterized protein</fullName>
    </submittedName>
</protein>
<accession>A0AAV5SF34</accession>
<evidence type="ECO:0000313" key="2">
    <source>
        <dbReference type="Proteomes" id="UP001432027"/>
    </source>
</evidence>
<organism evidence="1 2">
    <name type="scientific">Pristionchus entomophagus</name>
    <dbReference type="NCBI Taxonomy" id="358040"/>
    <lineage>
        <taxon>Eukaryota</taxon>
        <taxon>Metazoa</taxon>
        <taxon>Ecdysozoa</taxon>
        <taxon>Nematoda</taxon>
        <taxon>Chromadorea</taxon>
        <taxon>Rhabditida</taxon>
        <taxon>Rhabditina</taxon>
        <taxon>Diplogasteromorpha</taxon>
        <taxon>Diplogasteroidea</taxon>
        <taxon>Neodiplogasteridae</taxon>
        <taxon>Pristionchus</taxon>
    </lineage>
</organism>
<dbReference type="AlphaFoldDB" id="A0AAV5SF34"/>
<dbReference type="EMBL" id="BTSX01000001">
    <property type="protein sequence ID" value="GMS81454.1"/>
    <property type="molecule type" value="Genomic_DNA"/>
</dbReference>
<sequence>DVNFFLTECSPFCSCSLVYNLNMSYSDNLDSIKLTNALNSDFNEAVRVAIRSFNDDDNWFNRITEVVQQVVYYLTNNATSHGGIILVNSEFINIVLSFRLELIFFENVRIERDILLLFEYFGSVKAAANSALKELASENYYF</sequence>
<keyword evidence="2" id="KW-1185">Reference proteome</keyword>
<dbReference type="Proteomes" id="UP001432027">
    <property type="component" value="Unassembled WGS sequence"/>
</dbReference>